<protein>
    <submittedName>
        <fullName evidence="2">Glyoxalase-like domain-containing protein</fullName>
    </submittedName>
</protein>
<gene>
    <name evidence="2" type="ORF">SAMN02910451_02277</name>
</gene>
<dbReference type="RefSeq" id="WP_026667926.1">
    <property type="nucleotide sequence ID" value="NZ_FMUR01000013.1"/>
</dbReference>
<dbReference type="AlphaFoldDB" id="A0A1G5F618"/>
<dbReference type="Gene3D" id="3.10.180.10">
    <property type="entry name" value="2,3-Dihydroxybiphenyl 1,2-Dioxygenase, domain 1"/>
    <property type="match status" value="1"/>
</dbReference>
<evidence type="ECO:0000313" key="3">
    <source>
        <dbReference type="Proteomes" id="UP000183047"/>
    </source>
</evidence>
<dbReference type="Proteomes" id="UP000183047">
    <property type="component" value="Unassembled WGS sequence"/>
</dbReference>
<sequence length="254" mass="29001">MNNIDYRLSHIHLKVKSTRNAVKRLKDAGFTIEFGHKGLISPNAFIFFNDHAFIEVYMMKGPANLSPVFMDKKFGKQMGDRFRFWRDAPEGFTDFAFEPCDRKTAAIENMGKVREQLLNEGFNLSENMISSRRNVRDENVGFGFCPLSPAELPFLVTAYSVEQIPEHIEHSNGIDSIYRMEVTCSDRDYPAMERIVGNDKKVKLIRGRETAITKVVFLTKKDDFTPPPLQGLFGMNVGFVNEEDIKGAEENEEA</sequence>
<dbReference type="Pfam" id="PF13468">
    <property type="entry name" value="Glyoxalase_3"/>
    <property type="match status" value="1"/>
</dbReference>
<dbReference type="InterPro" id="IPR025870">
    <property type="entry name" value="Glyoxalase-like_dom"/>
</dbReference>
<feature type="domain" description="Glyoxalase-like" evidence="1">
    <location>
        <begin position="8"/>
        <end position="187"/>
    </location>
</feature>
<evidence type="ECO:0000313" key="2">
    <source>
        <dbReference type="EMBL" id="SCY34699.1"/>
    </source>
</evidence>
<proteinExistence type="predicted"/>
<reference evidence="3" key="1">
    <citation type="submission" date="2016-10" db="EMBL/GenBank/DDBJ databases">
        <authorList>
            <person name="Varghese N."/>
            <person name="Submissions S."/>
        </authorList>
    </citation>
    <scope>NUCLEOTIDE SEQUENCE [LARGE SCALE GENOMIC DNA]</scope>
    <source>
        <strain evidence="3">XBD2006</strain>
    </source>
</reference>
<keyword evidence="3" id="KW-1185">Reference proteome</keyword>
<dbReference type="OrthoDB" id="3252514at2"/>
<name>A0A1G5F618_9FIRM</name>
<dbReference type="InterPro" id="IPR029068">
    <property type="entry name" value="Glyas_Bleomycin-R_OHBP_Dase"/>
</dbReference>
<organism evidence="2 3">
    <name type="scientific">Butyrivibrio hungatei</name>
    <dbReference type="NCBI Taxonomy" id="185008"/>
    <lineage>
        <taxon>Bacteria</taxon>
        <taxon>Bacillati</taxon>
        <taxon>Bacillota</taxon>
        <taxon>Clostridia</taxon>
        <taxon>Lachnospirales</taxon>
        <taxon>Lachnospiraceae</taxon>
        <taxon>Butyrivibrio</taxon>
    </lineage>
</organism>
<dbReference type="EMBL" id="FMUR01000013">
    <property type="protein sequence ID" value="SCY34699.1"/>
    <property type="molecule type" value="Genomic_DNA"/>
</dbReference>
<accession>A0A1G5F618</accession>
<evidence type="ECO:0000259" key="1">
    <source>
        <dbReference type="Pfam" id="PF13468"/>
    </source>
</evidence>